<dbReference type="EnsemblMetazoa" id="XM_022792971">
    <property type="protein sequence ID" value="XP_022648706"/>
    <property type="gene ID" value="LOC111245106"/>
</dbReference>
<feature type="compositionally biased region" description="Polar residues" evidence="1">
    <location>
        <begin position="605"/>
        <end position="629"/>
    </location>
</feature>
<feature type="compositionally biased region" description="Low complexity" evidence="1">
    <location>
        <begin position="246"/>
        <end position="256"/>
    </location>
</feature>
<evidence type="ECO:0000256" key="1">
    <source>
        <dbReference type="SAM" id="MobiDB-lite"/>
    </source>
</evidence>
<dbReference type="PROSITE" id="PS50940">
    <property type="entry name" value="CHIT_BIND_II"/>
    <property type="match status" value="1"/>
</dbReference>
<feature type="compositionally biased region" description="Low complexity" evidence="1">
    <location>
        <begin position="1512"/>
        <end position="1530"/>
    </location>
</feature>
<proteinExistence type="predicted"/>
<dbReference type="Pfam" id="PF01607">
    <property type="entry name" value="CBM_14"/>
    <property type="match status" value="1"/>
</dbReference>
<feature type="compositionally biased region" description="Polar residues" evidence="1">
    <location>
        <begin position="1184"/>
        <end position="1216"/>
    </location>
</feature>
<dbReference type="RefSeq" id="XP_022648706.1">
    <property type="nucleotide sequence ID" value="XM_022792971.1"/>
</dbReference>
<organism evidence="4 5">
    <name type="scientific">Varroa destructor</name>
    <name type="common">Honeybee mite</name>
    <dbReference type="NCBI Taxonomy" id="109461"/>
    <lineage>
        <taxon>Eukaryota</taxon>
        <taxon>Metazoa</taxon>
        <taxon>Ecdysozoa</taxon>
        <taxon>Arthropoda</taxon>
        <taxon>Chelicerata</taxon>
        <taxon>Arachnida</taxon>
        <taxon>Acari</taxon>
        <taxon>Parasitiformes</taxon>
        <taxon>Mesostigmata</taxon>
        <taxon>Gamasina</taxon>
        <taxon>Dermanyssoidea</taxon>
        <taxon>Varroidae</taxon>
        <taxon>Varroa</taxon>
    </lineage>
</organism>
<evidence type="ECO:0000256" key="2">
    <source>
        <dbReference type="SAM" id="SignalP"/>
    </source>
</evidence>
<dbReference type="GO" id="GO:0008061">
    <property type="term" value="F:chitin binding"/>
    <property type="evidence" value="ECO:0007669"/>
    <property type="project" value="InterPro"/>
</dbReference>
<feature type="compositionally biased region" description="Polar residues" evidence="1">
    <location>
        <begin position="49"/>
        <end position="70"/>
    </location>
</feature>
<accession>A0A7M7M4M9</accession>
<feature type="compositionally biased region" description="Basic residues" evidence="1">
    <location>
        <begin position="1245"/>
        <end position="1257"/>
    </location>
</feature>
<feature type="region of interest" description="Disordered" evidence="1">
    <location>
        <begin position="387"/>
        <end position="406"/>
    </location>
</feature>
<feature type="compositionally biased region" description="Basic residues" evidence="1">
    <location>
        <begin position="472"/>
        <end position="487"/>
    </location>
</feature>
<dbReference type="SUPFAM" id="SSF57625">
    <property type="entry name" value="Invertebrate chitin-binding proteins"/>
    <property type="match status" value="1"/>
</dbReference>
<feature type="region of interest" description="Disordered" evidence="1">
    <location>
        <begin position="572"/>
        <end position="631"/>
    </location>
</feature>
<evidence type="ECO:0000259" key="3">
    <source>
        <dbReference type="PROSITE" id="PS50940"/>
    </source>
</evidence>
<feature type="region of interest" description="Disordered" evidence="1">
    <location>
        <begin position="35"/>
        <end position="84"/>
    </location>
</feature>
<keyword evidence="5" id="KW-1185">Reference proteome</keyword>
<keyword evidence="2" id="KW-0732">Signal</keyword>
<feature type="compositionally biased region" description="Basic and acidic residues" evidence="1">
    <location>
        <begin position="1233"/>
        <end position="1244"/>
    </location>
</feature>
<dbReference type="SMART" id="SM00494">
    <property type="entry name" value="ChtBD2"/>
    <property type="match status" value="1"/>
</dbReference>
<dbReference type="EnsemblMetazoa" id="XM_022792970">
    <property type="protein sequence ID" value="XP_022648705"/>
    <property type="gene ID" value="LOC111245106"/>
</dbReference>
<feature type="compositionally biased region" description="Basic and acidic residues" evidence="1">
    <location>
        <begin position="203"/>
        <end position="215"/>
    </location>
</feature>
<dbReference type="OrthoDB" id="10052888at2759"/>
<dbReference type="GeneID" id="111245106"/>
<dbReference type="RefSeq" id="XP_022648705.1">
    <property type="nucleotide sequence ID" value="XM_022792970.1"/>
</dbReference>
<name>A0A7M7M4M9_VARDE</name>
<feature type="chain" id="PRO_5033597168" description="Chitin-binding type-2 domain-containing protein" evidence="2">
    <location>
        <begin position="28"/>
        <end position="1702"/>
    </location>
</feature>
<sequence>MKVCAVPSAFVLAVICVWVLQIERATGDRELIASAEYDDESEQDDNRPLASQNTESKSQQAGQYKQNDTSSFEDRSDADPLMARPKEDPLQKLLPYITFDCFGRLEGYYADLQFGCEVFHYCKKEGKRFSFICPPNSTFNQRLMICDYDKTAKETCLEAPRYFHLNQQLYGIKKNYKFPELVTSESQTVEKVMILETTTPLSAERRSDATMETTEKPTLSPVTEQPKKLLTPTSKRAKIRTKLTRPSTAAPSLASSSDDKQNPLKKPHRKRKPRPSTSPRPARFEPIPDEPKPSPRNKVRPQRPLMTPELQTVLQVQPAPPEHISHAAATKPAVSDLEEVTSFATSAPTKTKNVFTNNDVPQNSNPTSPLYSHVLLPNVPSAISVFEDPSRSQSEFRPTTPPSLPPITDAAGPPSIPSVPNTFSAQSTSNFPPNTQLDIKPENVRVPQPSFVALRPSHNHIGPAVQTEFHRQKVPKKNRKKNKHPPKPVKGEVSEYDRMLSAEQPSGAIPSQTVQGFANLPQAPVPQSDQGAQLLLQHQTLPNQQAALRHQHTPLRQQPHITQYQAQHVMNSPPQQYEAPPTPHFQQAPPASAASPKSGARFPAEQTQFSVQKPTAYSSFDPGRQNTAPESVEGQFYRNPEELPHYSTDFGFTSTAAQSKGASQFPNYAQDTALRSPRPTAAPQSQFEYVYPEMQQAGGYSTAPYKSSFTQPQFGQPQTYKTPFEQTQPQFAQGTPPMFQEHQSYTPVAPYISGYGGLFGTASGSISDGFFTSPTPASGTFSSTPLFSEQHIHHIHSRRRRSLEDDTEMEDITKYESGIPHSRQRRQSMFSMIPNIFSRKSQRPSHPFASASAMNPTFSEVPGFYGGRFTQQLTSESQFPNFSNTFTRFFAGPSQPPFGGSGGNHLRVPPMSMGSTGLFSHGRGPPTINIGGPSTFTAVSLSQVPSTSELAMNNNAFFNQATLHKQSPTKISLSKPPQGILGTGSGEEILPAPGTMSQTDLKPSTTALTAPKLPTGIPPQALQQSAEVVEEDDKTAISYIPMSGGKITVTLDSIEEGGTAKSPTPLSFPPKHLRPTDPKEVLTQMKKSLRPNIDSAVGDLTLPNDYITQVTPPGLKKEPSVSNAVNDKNIIPYPAHMVRSQEKFPKFSTLLPKTHINSFSIPQFLVPQTQFSPQLDYPLRDSSTRGNYYQNSKNTMKPVDSISNYGSLSDSLNPTQRPIPAVRQLPPMPAHLDPNRNNKNEDKSQKRRIKTRKRRPKPSTSTPLPPSMIEVVTHSDSGLNVHLKPNTGEPTTLPTISTTSSDKRIWYGTTPQPPRYETQFPIKFNYITRAPIGHVSPTTTRAPTTLFAPTTGSTGKRVYHNLVVTGSFEHRLPQRLDVTNAPLYKKNMFPPRVMATNVPHDMTAYAKYTTTPIPPSPPIMRTVDLSTTTIEPPLAATTTNTHSNSVTSSTSTSGSSANLLSSTFPVTTFVPISTNSTTTEKPVVVYHVTTTPSATTVTTATRITTTEAPVTTTTAKVTSKGTTTITSRPTEPSTTPDEMFDFFTFPTTGLQSEFSVPKASPAPVFLPQSDISLNHDRQDEIIVIDMEKDHENLTASASTASISTFKPVLKVFSNRAGGTSWYKFKAMITSTTPRPPLKMLNAVPIHDGYEKGFPFEFFTDLSLLSKTTGRPKVGVTDFPQPVYKPQSSTEHDQNGIRRKKSK</sequence>
<dbReference type="InParanoid" id="A0A7M7M4M9"/>
<feature type="region of interest" description="Disordered" evidence="1">
    <location>
        <begin position="995"/>
        <end position="1017"/>
    </location>
</feature>
<feature type="compositionally biased region" description="Basic residues" evidence="1">
    <location>
        <begin position="263"/>
        <end position="274"/>
    </location>
</feature>
<feature type="region of interest" description="Disordered" evidence="1">
    <location>
        <begin position="1674"/>
        <end position="1702"/>
    </location>
</feature>
<feature type="region of interest" description="Disordered" evidence="1">
    <location>
        <begin position="1057"/>
        <end position="1077"/>
    </location>
</feature>
<dbReference type="GO" id="GO:0005576">
    <property type="term" value="C:extracellular region"/>
    <property type="evidence" value="ECO:0007669"/>
    <property type="project" value="InterPro"/>
</dbReference>
<feature type="region of interest" description="Disordered" evidence="1">
    <location>
        <begin position="1435"/>
        <end position="1457"/>
    </location>
</feature>
<dbReference type="KEGG" id="vde:111245106"/>
<protein>
    <recommendedName>
        <fullName evidence="3">Chitin-binding type-2 domain-containing protein</fullName>
    </recommendedName>
</protein>
<evidence type="ECO:0000313" key="4">
    <source>
        <dbReference type="EnsemblMetazoa" id="XP_022648705"/>
    </source>
</evidence>
<feature type="region of interest" description="Disordered" evidence="1">
    <location>
        <begin position="1174"/>
        <end position="1269"/>
    </location>
</feature>
<dbReference type="Proteomes" id="UP000594260">
    <property type="component" value="Unplaced"/>
</dbReference>
<feature type="region of interest" description="Disordered" evidence="1">
    <location>
        <begin position="1512"/>
        <end position="1537"/>
    </location>
</feature>
<feature type="compositionally biased region" description="Basic and acidic residues" evidence="1">
    <location>
        <begin position="72"/>
        <end position="84"/>
    </location>
</feature>
<dbReference type="InterPro" id="IPR002557">
    <property type="entry name" value="Chitin-bd_dom"/>
</dbReference>
<dbReference type="InterPro" id="IPR036508">
    <property type="entry name" value="Chitin-bd_dom_sf"/>
</dbReference>
<reference evidence="4" key="1">
    <citation type="submission" date="2021-01" db="UniProtKB">
        <authorList>
            <consortium name="EnsemblMetazoa"/>
        </authorList>
    </citation>
    <scope>IDENTIFICATION</scope>
</reference>
<feature type="domain" description="Chitin-binding type-2" evidence="3">
    <location>
        <begin position="98"/>
        <end position="158"/>
    </location>
</feature>
<feature type="compositionally biased region" description="Polar residues" evidence="1">
    <location>
        <begin position="995"/>
        <end position="1008"/>
    </location>
</feature>
<feature type="region of interest" description="Disordered" evidence="1">
    <location>
        <begin position="461"/>
        <end position="493"/>
    </location>
</feature>
<feature type="region of interest" description="Disordered" evidence="1">
    <location>
        <begin position="200"/>
        <end position="303"/>
    </location>
</feature>
<evidence type="ECO:0000313" key="5">
    <source>
        <dbReference type="Proteomes" id="UP000594260"/>
    </source>
</evidence>
<feature type="compositionally biased region" description="Low complexity" evidence="1">
    <location>
        <begin position="588"/>
        <end position="600"/>
    </location>
</feature>
<feature type="signal peptide" evidence="2">
    <location>
        <begin position="1"/>
        <end position="27"/>
    </location>
</feature>